<organism evidence="1 2">
    <name type="scientific">Kocuria carniphila</name>
    <dbReference type="NCBI Taxonomy" id="262208"/>
    <lineage>
        <taxon>Bacteria</taxon>
        <taxon>Bacillati</taxon>
        <taxon>Actinomycetota</taxon>
        <taxon>Actinomycetes</taxon>
        <taxon>Micrococcales</taxon>
        <taxon>Micrococcaceae</taxon>
        <taxon>Kocuria</taxon>
    </lineage>
</organism>
<keyword evidence="2" id="KW-1185">Reference proteome</keyword>
<protein>
    <recommendedName>
        <fullName evidence="3">Mycothiol-dependent maleylpyruvate isomerase metal-binding domain-containing protein</fullName>
    </recommendedName>
</protein>
<evidence type="ECO:0000313" key="2">
    <source>
        <dbReference type="Proteomes" id="UP001558481"/>
    </source>
</evidence>
<accession>A0ABV3V453</accession>
<dbReference type="Proteomes" id="UP001558481">
    <property type="component" value="Unassembled WGS sequence"/>
</dbReference>
<reference evidence="1 2" key="1">
    <citation type="journal article" date="2024" name="Fungal Genet. Biol.">
        <title>The porcine skin microbiome exhibits broad fungal antagonism.</title>
        <authorList>
            <person name="De La Cruz K.F."/>
            <person name="Townsend E.C."/>
            <person name="Alex Cheong J.Z."/>
            <person name="Salamzade R."/>
            <person name="Liu A."/>
            <person name="Sandstrom S."/>
            <person name="Davila E."/>
            <person name="Huang L."/>
            <person name="Xu K.H."/>
            <person name="Wu S.Y."/>
            <person name="Meudt J.J."/>
            <person name="Shanmuganayagam D."/>
            <person name="Gibson A.L.F."/>
            <person name="Kalan L.R."/>
        </authorList>
    </citation>
    <scope>NUCLEOTIDE SEQUENCE [LARGE SCALE GENOMIC DNA]</scope>
    <source>
        <strain evidence="1 2">LK2625</strain>
    </source>
</reference>
<proteinExistence type="predicted"/>
<evidence type="ECO:0000313" key="1">
    <source>
        <dbReference type="EMBL" id="MEX3595537.1"/>
    </source>
</evidence>
<sequence length="141" mass="15174">MEFALIPGRMMGTLWPEGSGGTEVMLNCLDAVGGLLVAVVSAAPVDRVGWHPYGNPDRSALTAMGIVELVLHTYDILSAHGIDYRGLVNPVSSGLGRIFPRATRSNDPWQDLLTATGRTSETRGIRWRWDSSSKPADTLGP</sequence>
<gene>
    <name evidence="1" type="ORF">VVR66_12520</name>
</gene>
<comment type="caution">
    <text evidence="1">The sequence shown here is derived from an EMBL/GenBank/DDBJ whole genome shotgun (WGS) entry which is preliminary data.</text>
</comment>
<dbReference type="EMBL" id="JAYWLU010000014">
    <property type="protein sequence ID" value="MEX3595537.1"/>
    <property type="molecule type" value="Genomic_DNA"/>
</dbReference>
<name>A0ABV3V453_9MICC</name>
<dbReference type="RefSeq" id="WP_143470009.1">
    <property type="nucleotide sequence ID" value="NZ_JAYWLT010000030.1"/>
</dbReference>
<evidence type="ECO:0008006" key="3">
    <source>
        <dbReference type="Google" id="ProtNLM"/>
    </source>
</evidence>